<evidence type="ECO:0000256" key="6">
    <source>
        <dbReference type="SAM" id="Phobius"/>
    </source>
</evidence>
<reference evidence="7 8" key="1">
    <citation type="submission" date="2024-06" db="EMBL/GenBank/DDBJ databases">
        <authorList>
            <person name="Kraege A."/>
            <person name="Thomma B."/>
        </authorList>
    </citation>
    <scope>NUCLEOTIDE SEQUENCE [LARGE SCALE GENOMIC DNA]</scope>
</reference>
<evidence type="ECO:0000313" key="8">
    <source>
        <dbReference type="Proteomes" id="UP001497392"/>
    </source>
</evidence>
<feature type="region of interest" description="Disordered" evidence="5">
    <location>
        <begin position="314"/>
        <end position="397"/>
    </location>
</feature>
<keyword evidence="2 6" id="KW-0812">Transmembrane</keyword>
<evidence type="ECO:0000256" key="2">
    <source>
        <dbReference type="ARBA" id="ARBA00022692"/>
    </source>
</evidence>
<feature type="transmembrane region" description="Helical" evidence="6">
    <location>
        <begin position="458"/>
        <end position="476"/>
    </location>
</feature>
<evidence type="ECO:0000256" key="4">
    <source>
        <dbReference type="ARBA" id="ARBA00023136"/>
    </source>
</evidence>
<dbReference type="PANTHER" id="PTHR31419">
    <property type="entry name" value="PROTEIN PIN-LIKES 2"/>
    <property type="match status" value="1"/>
</dbReference>
<dbReference type="Proteomes" id="UP001497392">
    <property type="component" value="Unassembled WGS sequence"/>
</dbReference>
<keyword evidence="4 6" id="KW-0472">Membrane</keyword>
<protein>
    <submittedName>
        <fullName evidence="7">G5851 protein</fullName>
    </submittedName>
</protein>
<feature type="compositionally biased region" description="Polar residues" evidence="5">
    <location>
        <begin position="367"/>
        <end position="397"/>
    </location>
</feature>
<proteinExistence type="predicted"/>
<feature type="transmembrane region" description="Helical" evidence="6">
    <location>
        <begin position="418"/>
        <end position="438"/>
    </location>
</feature>
<gene>
    <name evidence="7" type="primary">g5851</name>
    <name evidence="7" type="ORF">VP750_LOCUS5006</name>
</gene>
<feature type="compositionally biased region" description="Low complexity" evidence="5">
    <location>
        <begin position="338"/>
        <end position="351"/>
    </location>
</feature>
<name>A0ABP1G0I1_9CHLO</name>
<feature type="transmembrane region" description="Helical" evidence="6">
    <location>
        <begin position="523"/>
        <end position="546"/>
    </location>
</feature>
<feature type="region of interest" description="Disordered" evidence="5">
    <location>
        <begin position="209"/>
        <end position="256"/>
    </location>
</feature>
<comment type="subcellular location">
    <subcellularLocation>
        <location evidence="1">Membrane</location>
        <topology evidence="1">Multi-pass membrane protein</topology>
    </subcellularLocation>
</comment>
<feature type="transmembrane region" description="Helical" evidence="6">
    <location>
        <begin position="558"/>
        <end position="579"/>
    </location>
</feature>
<feature type="transmembrane region" description="Helical" evidence="6">
    <location>
        <begin position="95"/>
        <end position="117"/>
    </location>
</feature>
<keyword evidence="8" id="KW-1185">Reference proteome</keyword>
<dbReference type="InterPro" id="IPR039305">
    <property type="entry name" value="PILS2/6"/>
</dbReference>
<keyword evidence="3 6" id="KW-1133">Transmembrane helix</keyword>
<dbReference type="PANTHER" id="PTHR31419:SF1">
    <property type="entry name" value="PROTEIN PIN-LIKES 6"/>
    <property type="match status" value="1"/>
</dbReference>
<dbReference type="InterPro" id="IPR004776">
    <property type="entry name" value="Mem_transp_PIN-like"/>
</dbReference>
<evidence type="ECO:0000313" key="7">
    <source>
        <dbReference type="EMBL" id="CAL5223347.1"/>
    </source>
</evidence>
<accession>A0ABP1G0I1</accession>
<sequence length="580" mass="61949">MYITDQGGSSEVSTLSASLISQGVLDGRGTQSLSRLIFYVFIPSLTFTKLGASVDLHNMGRWWILPVNVFISICIGMVIGWLCSRLLKAPKKLRPHIICCIATGNVGNLPIVLVAALCEDQSSAVAHAVAPGRCYELGIAYVVFAMWVAGLFQFSVAYALLKPSPETLEEKEGGLPVVLHERPGHLMLTSAFHDLTDLARLELQPLRSTLSSSEPEEAVPGHDAPGHALNQNGRHPGVLEPFDSAAPSRGQDAGKERYQQGRLHNGYNALQNGRNDSAADFGIAHAHGSSAASSLAVSTCGSEESELLSIREHGPDQAKHGHSLAEGVPDQEGNTHNSSSSCAVGSSSASVSKHDSARPPDAKHDSSSSIAATQSRQQGCQPYTRSNSRLPGKVQRQSLSERCRGAARWFKSVPWSQIINMPILAAFAGLTFGCVPFLKGLLFGPEAPLGFIKDCLELLGMPMIPCMMMVLGAVLHKGPGSVNVAPRLIVGVSAFRLIIIPLAGTAALLLLRKAGVFDPPDALFMLVLFLGHATPTAINVQTIATIHQNGEAEVSCILFWQYIASIISLPLLLLLFFQLI</sequence>
<feature type="compositionally biased region" description="Basic and acidic residues" evidence="5">
    <location>
        <begin position="352"/>
        <end position="366"/>
    </location>
</feature>
<evidence type="ECO:0000256" key="3">
    <source>
        <dbReference type="ARBA" id="ARBA00022989"/>
    </source>
</evidence>
<organism evidence="7 8">
    <name type="scientific">Coccomyxa viridis</name>
    <dbReference type="NCBI Taxonomy" id="1274662"/>
    <lineage>
        <taxon>Eukaryota</taxon>
        <taxon>Viridiplantae</taxon>
        <taxon>Chlorophyta</taxon>
        <taxon>core chlorophytes</taxon>
        <taxon>Trebouxiophyceae</taxon>
        <taxon>Trebouxiophyceae incertae sedis</taxon>
        <taxon>Coccomyxaceae</taxon>
        <taxon>Coccomyxa</taxon>
    </lineage>
</organism>
<feature type="transmembrane region" description="Helical" evidence="6">
    <location>
        <begin position="137"/>
        <end position="161"/>
    </location>
</feature>
<dbReference type="EMBL" id="CAXHTA020000008">
    <property type="protein sequence ID" value="CAL5223347.1"/>
    <property type="molecule type" value="Genomic_DNA"/>
</dbReference>
<evidence type="ECO:0000256" key="1">
    <source>
        <dbReference type="ARBA" id="ARBA00004141"/>
    </source>
</evidence>
<feature type="transmembrane region" description="Helical" evidence="6">
    <location>
        <begin position="488"/>
        <end position="511"/>
    </location>
</feature>
<evidence type="ECO:0000256" key="5">
    <source>
        <dbReference type="SAM" id="MobiDB-lite"/>
    </source>
</evidence>
<dbReference type="Pfam" id="PF03547">
    <property type="entry name" value="Mem_trans"/>
    <property type="match status" value="1"/>
</dbReference>
<comment type="caution">
    <text evidence="7">The sequence shown here is derived from an EMBL/GenBank/DDBJ whole genome shotgun (WGS) entry which is preliminary data.</text>
</comment>
<feature type="transmembrane region" description="Helical" evidence="6">
    <location>
        <begin position="62"/>
        <end position="83"/>
    </location>
</feature>